<reference evidence="4" key="1">
    <citation type="submission" date="2021-04" db="EMBL/GenBank/DDBJ databases">
        <authorList>
            <person name="Postec A."/>
        </authorList>
    </citation>
    <scope>NUCLEOTIDE SEQUENCE</scope>
    <source>
        <strain evidence="4">F1F22</strain>
    </source>
</reference>
<reference evidence="4" key="2">
    <citation type="submission" date="2022-06" db="EMBL/GenBank/DDBJ databases">
        <title>Thermospira aquatica gen. nov., sp. nov.</title>
        <authorList>
            <person name="Ben Ali Gam Z."/>
            <person name="Labat M."/>
        </authorList>
    </citation>
    <scope>NUCLEOTIDE SEQUENCE</scope>
    <source>
        <strain evidence="4">F1F22</strain>
    </source>
</reference>
<proteinExistence type="predicted"/>
<keyword evidence="5" id="KW-1185">Reference proteome</keyword>
<evidence type="ECO:0000313" key="4">
    <source>
        <dbReference type="EMBL" id="URA09356.1"/>
    </source>
</evidence>
<sequence>MRYKGIWLITLLTMLLFFGYTSSLFGWGFSDRDRETVNLQTFLISDFGDEKDQTNNLVWKARFSRFAKPSNIMDPGSPVDPEACNSAYFAGKPLGIPEEMEQRQKWVLGVKAQYVRKGYNYVEIIPYHLARAGVDANGKPSNVGDVKETNVSLVGVVKSLDMWLWGGNYNYWLEFYLRDYKGFLHRVPAGDIKFVGWKNLRTTVPSYIPQAQNHVPFLKPLKLEMIKLWSHPEERVDQFYVYLDYLQVQTDVYLERFNGDDLANNRW</sequence>
<dbReference type="EMBL" id="CP073355">
    <property type="protein sequence ID" value="URA09356.1"/>
    <property type="molecule type" value="Genomic_DNA"/>
</dbReference>
<name>A0AAX3BB53_9SPIR</name>
<gene>
    <name evidence="4" type="ORF">KDW03_07625</name>
</gene>
<dbReference type="GO" id="GO:0071973">
    <property type="term" value="P:bacterial-type flagellum-dependent cell motility"/>
    <property type="evidence" value="ECO:0007669"/>
    <property type="project" value="InterPro"/>
</dbReference>
<accession>A0AAX3BB53</accession>
<protein>
    <recommendedName>
        <fullName evidence="6">Flagellar filament outer layer protein FlaA</fullName>
    </recommendedName>
</protein>
<dbReference type="GO" id="GO:0030288">
    <property type="term" value="C:outer membrane-bounded periplasmic space"/>
    <property type="evidence" value="ECO:0007669"/>
    <property type="project" value="InterPro"/>
</dbReference>
<keyword evidence="3" id="KW-0975">Bacterial flagellum</keyword>
<evidence type="ECO:0000256" key="2">
    <source>
        <dbReference type="ARBA" id="ARBA00022764"/>
    </source>
</evidence>
<dbReference type="AlphaFoldDB" id="A0AAX3BB53"/>
<organism evidence="4 5">
    <name type="scientific">Thermospira aquatica</name>
    <dbReference type="NCBI Taxonomy" id="2828656"/>
    <lineage>
        <taxon>Bacteria</taxon>
        <taxon>Pseudomonadati</taxon>
        <taxon>Spirochaetota</taxon>
        <taxon>Spirochaetia</taxon>
        <taxon>Brevinematales</taxon>
        <taxon>Thermospiraceae</taxon>
        <taxon>Thermospira</taxon>
    </lineage>
</organism>
<evidence type="ECO:0000256" key="1">
    <source>
        <dbReference type="ARBA" id="ARBA00004631"/>
    </source>
</evidence>
<keyword evidence="2" id="KW-0574">Periplasm</keyword>
<evidence type="ECO:0008006" key="6">
    <source>
        <dbReference type="Google" id="ProtNLM"/>
    </source>
</evidence>
<comment type="subcellular location">
    <subcellularLocation>
        <location evidence="1">Periplasmic flagellum</location>
    </subcellularLocation>
</comment>
<dbReference type="Pfam" id="PF04620">
    <property type="entry name" value="FlaA"/>
    <property type="match status" value="1"/>
</dbReference>
<dbReference type="KEGG" id="taqu:KDW03_07625"/>
<evidence type="ECO:0000313" key="5">
    <source>
        <dbReference type="Proteomes" id="UP001056539"/>
    </source>
</evidence>
<dbReference type="RefSeq" id="WP_271434483.1">
    <property type="nucleotide sequence ID" value="NZ_CP073355.1"/>
</dbReference>
<dbReference type="Proteomes" id="UP001056539">
    <property type="component" value="Chromosome"/>
</dbReference>
<dbReference type="InterPro" id="IPR006714">
    <property type="entry name" value="FlaA"/>
</dbReference>
<dbReference type="GO" id="GO:0055040">
    <property type="term" value="C:periplasmic flagellum"/>
    <property type="evidence" value="ECO:0007669"/>
    <property type="project" value="UniProtKB-SubCell"/>
</dbReference>
<evidence type="ECO:0000256" key="3">
    <source>
        <dbReference type="ARBA" id="ARBA00023143"/>
    </source>
</evidence>